<feature type="region of interest" description="Disordered" evidence="5">
    <location>
        <begin position="391"/>
        <end position="412"/>
    </location>
</feature>
<comment type="caution">
    <text evidence="7">The sequence shown here is derived from an EMBL/GenBank/DDBJ whole genome shotgun (WGS) entry which is preliminary data.</text>
</comment>
<keyword evidence="4" id="KW-0206">Cytoskeleton</keyword>
<sequence length="412" mass="47603">MDFRTSTPLVFPKEHSSRVHPNTEYQINTKRLFVITNDPNNNNNNNNNNNAGTNNNCNSGVFFNNYWEKINGPKFVDFANEIPEPRDSFFDGRQSICPTPVKEEEAMQIDNGIINTLENISLGSDIGEEDITLKADTTVFEQSIINCTTPNVDRRLSRLSTAPQPFSFETREKEKQERRQAKKQYQMSVSQQPPEFKARAAPKFKNVPKNPVKQIKKEEKRILQDFIPKKEVKVIHEIKPVCRGTIKEEAISPIQFYPVATADKSVTCNSDELNNYLASQAKNKNCAEAEKKKVEVWNQKPFQVNLPKRRILVPKSPKLRTAKRAEERKLYEEKLRLRELEFEDLRRTLSDSQKEKEKDEIARLRQMATFKARPMPKYPDVKVSVPFKRPLADPTVPLISKRPRLGTSKNSR</sequence>
<evidence type="ECO:0000256" key="5">
    <source>
        <dbReference type="SAM" id="MobiDB-lite"/>
    </source>
</evidence>
<feature type="compositionally biased region" description="Basic and acidic residues" evidence="5">
    <location>
        <begin position="169"/>
        <end position="179"/>
    </location>
</feature>
<keyword evidence="8" id="KW-1185">Reference proteome</keyword>
<dbReference type="AlphaFoldDB" id="A0A8J2MTF9"/>
<feature type="domain" description="TPX2 C-terminal" evidence="6">
    <location>
        <begin position="318"/>
        <end position="385"/>
    </location>
</feature>
<reference evidence="7" key="1">
    <citation type="submission" date="2021-04" db="EMBL/GenBank/DDBJ databases">
        <authorList>
            <person name="Chebbi M.A.C M."/>
        </authorList>
    </citation>
    <scope>NUCLEOTIDE SEQUENCE</scope>
</reference>
<proteinExistence type="inferred from homology"/>
<evidence type="ECO:0000256" key="1">
    <source>
        <dbReference type="ARBA" id="ARBA00004245"/>
    </source>
</evidence>
<dbReference type="Pfam" id="PF06886">
    <property type="entry name" value="TPX2"/>
    <property type="match status" value="1"/>
</dbReference>
<evidence type="ECO:0000256" key="3">
    <source>
        <dbReference type="ARBA" id="ARBA00022490"/>
    </source>
</evidence>
<dbReference type="OrthoDB" id="7689066at2759"/>
<name>A0A8J2MTF9_COTCN</name>
<evidence type="ECO:0000313" key="7">
    <source>
        <dbReference type="EMBL" id="CAG5094009.1"/>
    </source>
</evidence>
<evidence type="ECO:0000313" key="8">
    <source>
        <dbReference type="Proteomes" id="UP000786811"/>
    </source>
</evidence>
<comment type="subcellular location">
    <subcellularLocation>
        <location evidence="1">Cytoplasm</location>
        <location evidence="1">Cytoskeleton</location>
    </subcellularLocation>
</comment>
<evidence type="ECO:0000256" key="4">
    <source>
        <dbReference type="ARBA" id="ARBA00023212"/>
    </source>
</evidence>
<dbReference type="Proteomes" id="UP000786811">
    <property type="component" value="Unassembled WGS sequence"/>
</dbReference>
<dbReference type="InterPro" id="IPR027329">
    <property type="entry name" value="TPX2_C"/>
</dbReference>
<organism evidence="7 8">
    <name type="scientific">Cotesia congregata</name>
    <name type="common">Parasitoid wasp</name>
    <name type="synonym">Apanteles congregatus</name>
    <dbReference type="NCBI Taxonomy" id="51543"/>
    <lineage>
        <taxon>Eukaryota</taxon>
        <taxon>Metazoa</taxon>
        <taxon>Ecdysozoa</taxon>
        <taxon>Arthropoda</taxon>
        <taxon>Hexapoda</taxon>
        <taxon>Insecta</taxon>
        <taxon>Pterygota</taxon>
        <taxon>Neoptera</taxon>
        <taxon>Endopterygota</taxon>
        <taxon>Hymenoptera</taxon>
        <taxon>Apocrita</taxon>
        <taxon>Ichneumonoidea</taxon>
        <taxon>Braconidae</taxon>
        <taxon>Microgastrinae</taxon>
        <taxon>Cotesia</taxon>
    </lineage>
</organism>
<dbReference type="EMBL" id="CAJNRD030001120">
    <property type="protein sequence ID" value="CAG5094009.1"/>
    <property type="molecule type" value="Genomic_DNA"/>
</dbReference>
<evidence type="ECO:0000259" key="6">
    <source>
        <dbReference type="Pfam" id="PF06886"/>
    </source>
</evidence>
<evidence type="ECO:0000256" key="2">
    <source>
        <dbReference type="ARBA" id="ARBA00005885"/>
    </source>
</evidence>
<dbReference type="GO" id="GO:0005856">
    <property type="term" value="C:cytoskeleton"/>
    <property type="evidence" value="ECO:0007669"/>
    <property type="project" value="UniProtKB-SubCell"/>
</dbReference>
<gene>
    <name evidence="7" type="ORF">HICCMSTLAB_LOCUS7335</name>
</gene>
<keyword evidence="3" id="KW-0963">Cytoplasm</keyword>
<comment type="similarity">
    <text evidence="2">Belongs to the TPX2 family.</text>
</comment>
<feature type="region of interest" description="Disordered" evidence="5">
    <location>
        <begin position="158"/>
        <end position="195"/>
    </location>
</feature>
<protein>
    <recommendedName>
        <fullName evidence="6">TPX2 C-terminal domain-containing protein</fullName>
    </recommendedName>
</protein>
<accession>A0A8J2MTF9</accession>